<protein>
    <submittedName>
        <fullName evidence="4">Phosphonate ABC transporter, periplasmic phosphonate-binding protein</fullName>
    </submittedName>
</protein>
<dbReference type="HOGENOM" id="CLU_051472_1_0_5"/>
<keyword evidence="3" id="KW-0812">Transmembrane</keyword>
<evidence type="ECO:0000256" key="2">
    <source>
        <dbReference type="ARBA" id="ARBA00022729"/>
    </source>
</evidence>
<evidence type="ECO:0000256" key="1">
    <source>
        <dbReference type="ARBA" id="ARBA00007162"/>
    </source>
</evidence>
<feature type="transmembrane region" description="Helical" evidence="3">
    <location>
        <begin position="12"/>
        <end position="31"/>
    </location>
</feature>
<organism evidence="4">
    <name type="scientific">Rhodopseudomonas palustris (strain BisA53)</name>
    <dbReference type="NCBI Taxonomy" id="316055"/>
    <lineage>
        <taxon>Bacteria</taxon>
        <taxon>Pseudomonadati</taxon>
        <taxon>Pseudomonadota</taxon>
        <taxon>Alphaproteobacteria</taxon>
        <taxon>Hyphomicrobiales</taxon>
        <taxon>Nitrobacteraceae</taxon>
        <taxon>Rhodopseudomonas</taxon>
    </lineage>
</organism>
<dbReference type="PANTHER" id="PTHR35841">
    <property type="entry name" value="PHOSPHONATES-BINDING PERIPLASMIC PROTEIN"/>
    <property type="match status" value="1"/>
</dbReference>
<dbReference type="PANTHER" id="PTHR35841:SF1">
    <property type="entry name" value="PHOSPHONATES-BINDING PERIPLASMIC PROTEIN"/>
    <property type="match status" value="1"/>
</dbReference>
<comment type="similarity">
    <text evidence="1">Belongs to the phosphate/phosphite/phosphonate binding protein family.</text>
</comment>
<dbReference type="GO" id="GO:0055085">
    <property type="term" value="P:transmembrane transport"/>
    <property type="evidence" value="ECO:0007669"/>
    <property type="project" value="InterPro"/>
</dbReference>
<gene>
    <name evidence="4" type="ordered locus">RPE_2051</name>
</gene>
<dbReference type="EMBL" id="CP000463">
    <property type="protein sequence ID" value="ABJ05995.1"/>
    <property type="molecule type" value="Genomic_DNA"/>
</dbReference>
<reference evidence="4" key="1">
    <citation type="submission" date="2006-09" db="EMBL/GenBank/DDBJ databases">
        <title>Complete sequence of Rhodopseudomonas palustris BisA53.</title>
        <authorList>
            <consortium name="US DOE Joint Genome Institute"/>
            <person name="Copeland A."/>
            <person name="Lucas S."/>
            <person name="Lapidus A."/>
            <person name="Barry K."/>
            <person name="Detter J.C."/>
            <person name="Glavina del Rio T."/>
            <person name="Hammon N."/>
            <person name="Israni S."/>
            <person name="Dalin E."/>
            <person name="Tice H."/>
            <person name="Pitluck S."/>
            <person name="Chain P."/>
            <person name="Malfatti S."/>
            <person name="Shin M."/>
            <person name="Vergez L."/>
            <person name="Schmutz J."/>
            <person name="Larimer F."/>
            <person name="Land M."/>
            <person name="Hauser L."/>
            <person name="Pelletier D.A."/>
            <person name="Kyrpides N."/>
            <person name="Kim E."/>
            <person name="Harwood C.S."/>
            <person name="Oda Y."/>
            <person name="Richardson P."/>
        </authorList>
    </citation>
    <scope>NUCLEOTIDE SEQUENCE [LARGE SCALE GENOMIC DNA]</scope>
    <source>
        <strain evidence="4">BisA53</strain>
    </source>
</reference>
<dbReference type="STRING" id="316055.RPE_2051"/>
<dbReference type="Gene3D" id="3.40.190.10">
    <property type="entry name" value="Periplasmic binding protein-like II"/>
    <property type="match status" value="2"/>
</dbReference>
<keyword evidence="3" id="KW-0472">Membrane</keyword>
<dbReference type="eggNOG" id="COG3221">
    <property type="taxonomic scope" value="Bacteria"/>
</dbReference>
<proteinExistence type="inferred from homology"/>
<sequence length="331" mass="36613">MHHIGHHPQENFVIRIAFRTLALGAAVGMALSTSALGLDSRFTDADGDLLADVPSNAADQIDPPVLVFAYTPVEDPAVYAKVWEGFLKHMEKVTAKRVQFFPVQSNAAQIEAMRAGRLHVAGFNTGSNPIAVNCAGFRPFAMMASNKDEFGYKMEIITYPGSGIEKIEDIKGKKMAFTSETSNSGYKAPSALLRDQFKMEAQKDYEPVFSGKHDNSILGVANKDYPAAAIASSVKDRMIGRNVVKPDQLKVIYASDSFPTTGYGVVYNLKPELQAKIKQAFFSYPWEGSELLKEFEKSDPPQQKFMEISFKDKWQVVRQIDQAMGVSYACK</sequence>
<dbReference type="AlphaFoldDB" id="Q07PY9"/>
<dbReference type="NCBIfam" id="TIGR01098">
    <property type="entry name" value="3A0109s03R"/>
    <property type="match status" value="1"/>
</dbReference>
<dbReference type="Pfam" id="PF12974">
    <property type="entry name" value="Phosphonate-bd"/>
    <property type="match status" value="1"/>
</dbReference>
<dbReference type="SUPFAM" id="SSF53850">
    <property type="entry name" value="Periplasmic binding protein-like II"/>
    <property type="match status" value="1"/>
</dbReference>
<dbReference type="GO" id="GO:0043190">
    <property type="term" value="C:ATP-binding cassette (ABC) transporter complex"/>
    <property type="evidence" value="ECO:0007669"/>
    <property type="project" value="InterPro"/>
</dbReference>
<evidence type="ECO:0000256" key="3">
    <source>
        <dbReference type="SAM" id="Phobius"/>
    </source>
</evidence>
<dbReference type="InterPro" id="IPR005770">
    <property type="entry name" value="PhnD"/>
</dbReference>
<dbReference type="KEGG" id="rpe:RPE_2051"/>
<name>Q07PY9_RHOP5</name>
<keyword evidence="2" id="KW-0732">Signal</keyword>
<accession>Q07PY9</accession>
<evidence type="ECO:0000313" key="4">
    <source>
        <dbReference type="EMBL" id="ABJ05995.1"/>
    </source>
</evidence>
<keyword evidence="3" id="KW-1133">Transmembrane helix</keyword>